<evidence type="ECO:0000256" key="1">
    <source>
        <dbReference type="SAM" id="Phobius"/>
    </source>
</evidence>
<dbReference type="eggNOG" id="ENOG5033CMQ">
    <property type="taxonomic scope" value="Bacteria"/>
</dbReference>
<keyword evidence="1" id="KW-1133">Transmembrane helix</keyword>
<protein>
    <recommendedName>
        <fullName evidence="4">DUF3180 domain-containing protein</fullName>
    </recommendedName>
</protein>
<dbReference type="RefSeq" id="WP_006062377.1">
    <property type="nucleotide sequence ID" value="NZ_KB290824.1"/>
</dbReference>
<evidence type="ECO:0000313" key="2">
    <source>
        <dbReference type="EMBL" id="EKX87796.1"/>
    </source>
</evidence>
<accession>L1MA46</accession>
<keyword evidence="1" id="KW-0472">Membrane</keyword>
<dbReference type="OrthoDB" id="4426699at2"/>
<feature type="transmembrane region" description="Helical" evidence="1">
    <location>
        <begin position="121"/>
        <end position="139"/>
    </location>
</feature>
<gene>
    <name evidence="2" type="ORF">HMPREF9997_02573</name>
</gene>
<dbReference type="Pfam" id="PF11377">
    <property type="entry name" value="DUF3180"/>
    <property type="match status" value="1"/>
</dbReference>
<evidence type="ECO:0000313" key="3">
    <source>
        <dbReference type="Proteomes" id="UP000010445"/>
    </source>
</evidence>
<name>L1MA46_9CORY</name>
<comment type="caution">
    <text evidence="2">The sequence shown here is derived from an EMBL/GenBank/DDBJ whole genome shotgun (WGS) entry which is preliminary data.</text>
</comment>
<dbReference type="EMBL" id="AMEM01000041">
    <property type="protein sequence ID" value="EKX87796.1"/>
    <property type="molecule type" value="Genomic_DNA"/>
</dbReference>
<feature type="transmembrane region" description="Helical" evidence="1">
    <location>
        <begin position="34"/>
        <end position="54"/>
    </location>
</feature>
<proteinExistence type="predicted"/>
<keyword evidence="3" id="KW-1185">Reference proteome</keyword>
<dbReference type="STRING" id="1035195.HMPREF9997_02573"/>
<organism evidence="2 3">
    <name type="scientific">Corynebacterium durum F0235</name>
    <dbReference type="NCBI Taxonomy" id="1035195"/>
    <lineage>
        <taxon>Bacteria</taxon>
        <taxon>Bacillati</taxon>
        <taxon>Actinomycetota</taxon>
        <taxon>Actinomycetes</taxon>
        <taxon>Mycobacteriales</taxon>
        <taxon>Corynebacteriaceae</taxon>
        <taxon>Corynebacterium</taxon>
    </lineage>
</organism>
<dbReference type="AlphaFoldDB" id="L1MA46"/>
<dbReference type="TCDB" id="9.B.148.3.1">
    <property type="family name" value="the bacterial 4 tms putative dmt (b-4dmt) family"/>
</dbReference>
<dbReference type="HOGENOM" id="CLU_123281_2_0_11"/>
<dbReference type="Proteomes" id="UP000010445">
    <property type="component" value="Unassembled WGS sequence"/>
</dbReference>
<feature type="transmembrane region" description="Helical" evidence="1">
    <location>
        <begin position="75"/>
        <end position="101"/>
    </location>
</feature>
<reference evidence="2 3" key="1">
    <citation type="submission" date="2012-05" db="EMBL/GenBank/DDBJ databases">
        <authorList>
            <person name="Weinstock G."/>
            <person name="Sodergren E."/>
            <person name="Lobos E.A."/>
            <person name="Fulton L."/>
            <person name="Fulton R."/>
            <person name="Courtney L."/>
            <person name="Fronick C."/>
            <person name="O'Laughlin M."/>
            <person name="Godfrey J."/>
            <person name="Wilson R.M."/>
            <person name="Miner T."/>
            <person name="Farmer C."/>
            <person name="Delehaunty K."/>
            <person name="Cordes M."/>
            <person name="Minx P."/>
            <person name="Tomlinson C."/>
            <person name="Chen J."/>
            <person name="Wollam A."/>
            <person name="Pepin K.H."/>
            <person name="Bhonagiri V."/>
            <person name="Zhang X."/>
            <person name="Suruliraj S."/>
            <person name="Warren W."/>
            <person name="Mitreva M."/>
            <person name="Mardis E.R."/>
            <person name="Wilson R.K."/>
        </authorList>
    </citation>
    <scope>NUCLEOTIDE SEQUENCE [LARGE SCALE GENOMIC DNA]</scope>
    <source>
        <strain evidence="2 3">F0235</strain>
    </source>
</reference>
<feature type="transmembrane region" description="Helical" evidence="1">
    <location>
        <begin position="7"/>
        <end position="28"/>
    </location>
</feature>
<sequence>MKRTSIRALVVTGLFAGAASGILTWGFYGYMPPVGVSVSVTLWLMSVVCAVMAWRMRSGMEKGGIGMDRSQINPVTAAQWLVVGKASAWTGAIVSGVYAGIASFVVPRSGELVAASDDLPGVLASLSGALALCVAGVVLERHCVAPPPPDGETA</sequence>
<keyword evidence="1" id="KW-0812">Transmembrane</keyword>
<dbReference type="InterPro" id="IPR021517">
    <property type="entry name" value="DUF3180"/>
</dbReference>
<evidence type="ECO:0008006" key="4">
    <source>
        <dbReference type="Google" id="ProtNLM"/>
    </source>
</evidence>
<dbReference type="PATRIC" id="fig|1035195.3.peg.2299"/>